<comment type="caution">
    <text evidence="2">The sequence shown here is derived from an EMBL/GenBank/DDBJ whole genome shotgun (WGS) entry which is preliminary data.</text>
</comment>
<dbReference type="PANTHER" id="PTHR38011:SF11">
    <property type="entry name" value="2,5-DIAMINO-6-RIBOSYLAMINO-4(3H)-PYRIMIDINONE 5'-PHOSPHATE REDUCTASE"/>
    <property type="match status" value="1"/>
</dbReference>
<proteinExistence type="predicted"/>
<evidence type="ECO:0000259" key="1">
    <source>
        <dbReference type="Pfam" id="PF01872"/>
    </source>
</evidence>
<dbReference type="Pfam" id="PF01872">
    <property type="entry name" value="RibD_C"/>
    <property type="match status" value="1"/>
</dbReference>
<evidence type="ECO:0000313" key="3">
    <source>
        <dbReference type="Proteomes" id="UP000707731"/>
    </source>
</evidence>
<accession>A0ABS0DC38</accession>
<dbReference type="Proteomes" id="UP000707731">
    <property type="component" value="Unassembled WGS sequence"/>
</dbReference>
<dbReference type="Gene3D" id="3.40.430.10">
    <property type="entry name" value="Dihydrofolate Reductase, subunit A"/>
    <property type="match status" value="1"/>
</dbReference>
<dbReference type="SUPFAM" id="SSF53597">
    <property type="entry name" value="Dihydrofolate reductase-like"/>
    <property type="match status" value="1"/>
</dbReference>
<feature type="domain" description="Bacterial bifunctional deaminase-reductase C-terminal" evidence="1">
    <location>
        <begin position="4"/>
        <end position="191"/>
    </location>
</feature>
<dbReference type="InterPro" id="IPR050765">
    <property type="entry name" value="Riboflavin_Biosynth_HTPR"/>
</dbReference>
<gene>
    <name evidence="2" type="ORF">IU449_16050</name>
</gene>
<reference evidence="2 3" key="1">
    <citation type="submission" date="2020-10" db="EMBL/GenBank/DDBJ databases">
        <title>Identification of Nocardia species via Next-generation sequencing and recognition of intraspecies genetic diversity.</title>
        <authorList>
            <person name="Li P."/>
            <person name="Li P."/>
            <person name="Lu B."/>
        </authorList>
    </citation>
    <scope>NUCLEOTIDE SEQUENCE [LARGE SCALE GENOMIC DNA]</scope>
    <source>
        <strain evidence="2 3">BJ06-0143</strain>
    </source>
</reference>
<dbReference type="InterPro" id="IPR002734">
    <property type="entry name" value="RibDG_C"/>
</dbReference>
<keyword evidence="3" id="KW-1185">Reference proteome</keyword>
<dbReference type="EMBL" id="JADLQN010000002">
    <property type="protein sequence ID" value="MBF6356041.1"/>
    <property type="molecule type" value="Genomic_DNA"/>
</dbReference>
<sequence>MRELVYYAAVSLDGRIAGPKGEADFFYVPLTDEKRSAAYHAWIAEHFPDVTPTPFREQSGLADVPNVRFDTVLMGLGTYRAAYDEGITSPYAHLRQYVVSSSLGDIGEPAVTVVGHDPIALVRELKKEDSDKAIWLCGGGQLAGTLLPEIDRLVLKSYPMLAGAGIGLIDGGFDPTLFAPVDRQAFDNGVTVTEFVRA</sequence>
<dbReference type="InterPro" id="IPR024072">
    <property type="entry name" value="DHFR-like_dom_sf"/>
</dbReference>
<organism evidence="2 3">
    <name type="scientific">Nocardia higoensis</name>
    <dbReference type="NCBI Taxonomy" id="228599"/>
    <lineage>
        <taxon>Bacteria</taxon>
        <taxon>Bacillati</taxon>
        <taxon>Actinomycetota</taxon>
        <taxon>Actinomycetes</taxon>
        <taxon>Mycobacteriales</taxon>
        <taxon>Nocardiaceae</taxon>
        <taxon>Nocardia</taxon>
    </lineage>
</organism>
<evidence type="ECO:0000313" key="2">
    <source>
        <dbReference type="EMBL" id="MBF6356041.1"/>
    </source>
</evidence>
<name>A0ABS0DC38_9NOCA</name>
<dbReference type="RefSeq" id="WP_195002891.1">
    <property type="nucleotide sequence ID" value="NZ_JADLQN010000002.1"/>
</dbReference>
<dbReference type="PANTHER" id="PTHR38011">
    <property type="entry name" value="DIHYDROFOLATE REDUCTASE FAMILY PROTEIN (AFU_ORTHOLOGUE AFUA_8G06820)"/>
    <property type="match status" value="1"/>
</dbReference>
<protein>
    <submittedName>
        <fullName evidence="2">Dihydrofolate reductase family protein</fullName>
    </submittedName>
</protein>